<dbReference type="PANTHER" id="PTHR42951">
    <property type="entry name" value="METALLO-BETA-LACTAMASE DOMAIN-CONTAINING"/>
    <property type="match status" value="1"/>
</dbReference>
<dbReference type="PANTHER" id="PTHR42951:SF14">
    <property type="entry name" value="METALLO-BETA-LACTAMASE SUPERFAMILY PROTEIN"/>
    <property type="match status" value="1"/>
</dbReference>
<accession>A0AAU9I2U2</accession>
<dbReference type="Gene3D" id="3.60.15.10">
    <property type="entry name" value="Ribonuclease Z/Hydroxyacylglutathione hydrolase-like"/>
    <property type="match status" value="1"/>
</dbReference>
<dbReference type="RefSeq" id="WP_228599914.1">
    <property type="nucleotide sequence ID" value="NZ_HG992337.1"/>
</dbReference>
<dbReference type="InterPro" id="IPR036866">
    <property type="entry name" value="RibonucZ/Hydroxyglut_hydro"/>
</dbReference>
<evidence type="ECO:0000313" key="2">
    <source>
        <dbReference type="EMBL" id="CAE6807099.1"/>
    </source>
</evidence>
<reference evidence="2 3" key="1">
    <citation type="submission" date="2021-02" db="EMBL/GenBank/DDBJ databases">
        <authorList>
            <person name="Pothier F. J."/>
        </authorList>
    </citation>
    <scope>NUCLEOTIDE SEQUENCE [LARGE SCALE GENOMIC DNA]</scope>
    <source>
        <strain evidence="2 3">1314c</strain>
    </source>
</reference>
<dbReference type="Proteomes" id="UP000835242">
    <property type="component" value="Chromosome"/>
</dbReference>
<dbReference type="InterPro" id="IPR001279">
    <property type="entry name" value="Metallo-B-lactamas"/>
</dbReference>
<dbReference type="Pfam" id="PF00753">
    <property type="entry name" value="Lactamase_B"/>
    <property type="match status" value="1"/>
</dbReference>
<evidence type="ECO:0000313" key="3">
    <source>
        <dbReference type="Proteomes" id="UP000835242"/>
    </source>
</evidence>
<feature type="domain" description="Metallo-beta-lactamase" evidence="1">
    <location>
        <begin position="20"/>
        <end position="207"/>
    </location>
</feature>
<sequence length="273" mass="29058">MAAPTTLTYQHFPAGEHGFFRAPVLISGARDAVLIDGGFTLPDGKALAEAIRASGKTLTTIYISQSDPDYYFSLAPIKAAFPEARVIAASATIAAIKGNVEKKLATWGPQLKENGPQRLADIVMPEPFDGPAITLEGHALEIVEADGLANRRYVWVPALKAIFGGVLVFSGTHVWTADTRGAEGRAAWRKTLDRMAARSPSVVVAGHLLPGAPTDASAIAYTRDYLLAFEQELARHSNSADLIKAMTARYPDAGMTVALQIGAKVATGEMQWG</sequence>
<proteinExistence type="predicted"/>
<dbReference type="SUPFAM" id="SSF56281">
    <property type="entry name" value="Metallo-hydrolase/oxidoreductase"/>
    <property type="match status" value="1"/>
</dbReference>
<protein>
    <recommendedName>
        <fullName evidence="1">Metallo-beta-lactamase domain-containing protein</fullName>
    </recommendedName>
</protein>
<evidence type="ECO:0000259" key="1">
    <source>
        <dbReference type="SMART" id="SM00849"/>
    </source>
</evidence>
<dbReference type="InterPro" id="IPR050855">
    <property type="entry name" value="NDM-1-like"/>
</dbReference>
<gene>
    <name evidence="2" type="ORF">XA1314C_30080</name>
</gene>
<dbReference type="EMBL" id="HG992337">
    <property type="protein sequence ID" value="CAE6807099.1"/>
    <property type="molecule type" value="Genomic_DNA"/>
</dbReference>
<name>A0AAU9I2U2_9XANT</name>
<organism evidence="2 3">
    <name type="scientific">Xanthomonas arboricola</name>
    <dbReference type="NCBI Taxonomy" id="56448"/>
    <lineage>
        <taxon>Bacteria</taxon>
        <taxon>Pseudomonadati</taxon>
        <taxon>Pseudomonadota</taxon>
        <taxon>Gammaproteobacteria</taxon>
        <taxon>Lysobacterales</taxon>
        <taxon>Lysobacteraceae</taxon>
        <taxon>Xanthomonas</taxon>
    </lineage>
</organism>
<dbReference type="EMBL" id="HG992337">
    <property type="protein sequence ID" value="CAE6807079.1"/>
    <property type="molecule type" value="Genomic_DNA"/>
</dbReference>
<dbReference type="CDD" id="cd07739">
    <property type="entry name" value="metallo-hydrolase-like_MBL-fold"/>
    <property type="match status" value="1"/>
</dbReference>
<dbReference type="SMART" id="SM00849">
    <property type="entry name" value="Lactamase_B"/>
    <property type="match status" value="1"/>
</dbReference>
<dbReference type="AlphaFoldDB" id="A0AAU9I2U2"/>